<accession>A0A4V1XZQ8</accession>
<protein>
    <recommendedName>
        <fullName evidence="2">Histidine kinase/HSP90-like ATPase domain-containing protein</fullName>
    </recommendedName>
</protein>
<dbReference type="InterPro" id="IPR036890">
    <property type="entry name" value="HATPase_C_sf"/>
</dbReference>
<keyword evidence="4" id="KW-1185">Reference proteome</keyword>
<dbReference type="RefSeq" id="WP_134715139.1">
    <property type="nucleotide sequence ID" value="NZ_SDKM01000006.1"/>
</dbReference>
<evidence type="ECO:0000313" key="3">
    <source>
        <dbReference type="EMBL" id="RYP87599.1"/>
    </source>
</evidence>
<dbReference type="PANTHER" id="PTHR35526:SF3">
    <property type="entry name" value="ANTI-SIGMA-F FACTOR RSBW"/>
    <property type="match status" value="1"/>
</dbReference>
<reference evidence="3 4" key="1">
    <citation type="submission" date="2019-01" db="EMBL/GenBank/DDBJ databases">
        <title>Nocardioides guangzhouensis sp. nov., an actinobacterium isolated from soil.</title>
        <authorList>
            <person name="Fu Y."/>
            <person name="Cai Y."/>
            <person name="Lin Z."/>
            <person name="Chen P."/>
        </authorList>
    </citation>
    <scope>NUCLEOTIDE SEQUENCE [LARGE SCALE GENOMIC DNA]</scope>
    <source>
        <strain evidence="3 4">130</strain>
    </source>
</reference>
<dbReference type="Proteomes" id="UP000295198">
    <property type="component" value="Unassembled WGS sequence"/>
</dbReference>
<organism evidence="3 4">
    <name type="scientific">Nocardioides guangzhouensis</name>
    <dbReference type="NCBI Taxonomy" id="2497878"/>
    <lineage>
        <taxon>Bacteria</taxon>
        <taxon>Bacillati</taxon>
        <taxon>Actinomycetota</taxon>
        <taxon>Actinomycetes</taxon>
        <taxon>Propionibacteriales</taxon>
        <taxon>Nocardioidaceae</taxon>
        <taxon>Nocardioides</taxon>
    </lineage>
</organism>
<gene>
    <name evidence="3" type="ORF">EKO23_06085</name>
</gene>
<dbReference type="Pfam" id="PF13581">
    <property type="entry name" value="HATPase_c_2"/>
    <property type="match status" value="1"/>
</dbReference>
<dbReference type="EMBL" id="SDKM01000006">
    <property type="protein sequence ID" value="RYP87599.1"/>
    <property type="molecule type" value="Genomic_DNA"/>
</dbReference>
<name>A0A4V1XZQ8_9ACTN</name>
<comment type="caution">
    <text evidence="3">The sequence shown here is derived from an EMBL/GenBank/DDBJ whole genome shotgun (WGS) entry which is preliminary data.</text>
</comment>
<evidence type="ECO:0000256" key="1">
    <source>
        <dbReference type="ARBA" id="ARBA00022527"/>
    </source>
</evidence>
<keyword evidence="1" id="KW-0808">Transferase</keyword>
<evidence type="ECO:0000259" key="2">
    <source>
        <dbReference type="Pfam" id="PF13581"/>
    </source>
</evidence>
<dbReference type="InterPro" id="IPR050267">
    <property type="entry name" value="Anti-sigma-factor_SerPK"/>
</dbReference>
<dbReference type="AlphaFoldDB" id="A0A4V1XZQ8"/>
<proteinExistence type="predicted"/>
<dbReference type="PANTHER" id="PTHR35526">
    <property type="entry name" value="ANTI-SIGMA-F FACTOR RSBW-RELATED"/>
    <property type="match status" value="1"/>
</dbReference>
<sequence length="330" mass="35572">MQSTPADRADLRVRLAADPACVSGARRFVSDGLRSWGRAELLDDATLCVSELAGNAVLHSGTTFMEIVMHRLRSGIRVSVEDDGPVPAAAVHPRPGFPGGDVAPVLEEEPTTGRGLAIVSILASDWGIELTKAGKRVWAELGPGDASYDVRPPTLEGDVRAPVEAAPTELPEGWGLVRLAGCPVDLSLRQDQHLDELIRELQLISVHQDDPRSRELSERLQGLLRGPTAARHTGRKVAQQAAAEGHELIDVDMAMPREFAAEVEKLQGAVRLADALCEERQLLTLASPPELTALRAWMTEQVAGQLRDGIAPEAWDAWVARHPVPETAAD</sequence>
<dbReference type="InterPro" id="IPR003594">
    <property type="entry name" value="HATPase_dom"/>
</dbReference>
<keyword evidence="1" id="KW-0418">Kinase</keyword>
<dbReference type="SUPFAM" id="SSF55874">
    <property type="entry name" value="ATPase domain of HSP90 chaperone/DNA topoisomerase II/histidine kinase"/>
    <property type="match status" value="1"/>
</dbReference>
<feature type="domain" description="Histidine kinase/HSP90-like ATPase" evidence="2">
    <location>
        <begin position="16"/>
        <end position="139"/>
    </location>
</feature>
<evidence type="ECO:0000313" key="4">
    <source>
        <dbReference type="Proteomes" id="UP000295198"/>
    </source>
</evidence>
<dbReference type="OrthoDB" id="3479721at2"/>
<dbReference type="GO" id="GO:0004674">
    <property type="term" value="F:protein serine/threonine kinase activity"/>
    <property type="evidence" value="ECO:0007669"/>
    <property type="project" value="UniProtKB-KW"/>
</dbReference>
<dbReference type="Gene3D" id="3.30.565.10">
    <property type="entry name" value="Histidine kinase-like ATPase, C-terminal domain"/>
    <property type="match status" value="1"/>
</dbReference>
<dbReference type="CDD" id="cd16936">
    <property type="entry name" value="HATPase_RsbW-like"/>
    <property type="match status" value="1"/>
</dbReference>
<keyword evidence="1" id="KW-0723">Serine/threonine-protein kinase</keyword>